<dbReference type="Proteomes" id="UP000032303">
    <property type="component" value="Chromosome 1"/>
</dbReference>
<name>A0A0C5WGF5_9GAMM</name>
<dbReference type="PATRIC" id="fig|658445.3.peg.1289"/>
<dbReference type="AlphaFoldDB" id="A0A0C5WGF5"/>
<proteinExistence type="predicted"/>
<gene>
    <name evidence="1" type="ORF">H744_1c1193</name>
</gene>
<evidence type="ECO:0000313" key="1">
    <source>
        <dbReference type="EMBL" id="AJR06218.1"/>
    </source>
</evidence>
<dbReference type="KEGG" id="pgb:H744_1c1193"/>
<dbReference type="EMBL" id="CP005973">
    <property type="protein sequence ID" value="AJR06218.1"/>
    <property type="molecule type" value="Genomic_DNA"/>
</dbReference>
<accession>A0A0C5WGF5</accession>
<reference evidence="1 2" key="1">
    <citation type="submission" date="2013-05" db="EMBL/GenBank/DDBJ databases">
        <title>Complete genome sequence of the lipase-producing bacterium Photobacterium gaetbulicola Gung47.</title>
        <authorList>
            <person name="Kim Y.-O."/>
        </authorList>
    </citation>
    <scope>NUCLEOTIDE SEQUENCE [LARGE SCALE GENOMIC DNA]</scope>
    <source>
        <strain evidence="1 2">Gung47</strain>
    </source>
</reference>
<organism evidence="1 2">
    <name type="scientific">Photobacterium gaetbulicola Gung47</name>
    <dbReference type="NCBI Taxonomy" id="658445"/>
    <lineage>
        <taxon>Bacteria</taxon>
        <taxon>Pseudomonadati</taxon>
        <taxon>Pseudomonadota</taxon>
        <taxon>Gammaproteobacteria</taxon>
        <taxon>Vibrionales</taxon>
        <taxon>Vibrionaceae</taxon>
        <taxon>Photobacterium</taxon>
    </lineage>
</organism>
<sequence length="102" mass="11211">MLHKHYEGLTAFFRIEGAQLDNKRTEQSLKLVARNRTRKNVMFHKTQAGAGIADVVMSIIATSAEKQASKCWITLIHCSGYKAKSGLPSNGYSPGTTNLISD</sequence>
<dbReference type="HOGENOM" id="CLU_2274754_0_0_6"/>
<protein>
    <submittedName>
        <fullName evidence="1">Putative transposase IS66</fullName>
    </submittedName>
</protein>
<keyword evidence="2" id="KW-1185">Reference proteome</keyword>
<evidence type="ECO:0000313" key="2">
    <source>
        <dbReference type="Proteomes" id="UP000032303"/>
    </source>
</evidence>